<keyword evidence="3" id="KW-1185">Reference proteome</keyword>
<proteinExistence type="predicted"/>
<protein>
    <recommendedName>
        <fullName evidence="1">Helitron helicase-like domain-containing protein</fullName>
    </recommendedName>
</protein>
<evidence type="ECO:0000313" key="3">
    <source>
        <dbReference type="Proteomes" id="UP001454036"/>
    </source>
</evidence>
<reference evidence="2 3" key="1">
    <citation type="submission" date="2024-01" db="EMBL/GenBank/DDBJ databases">
        <title>The complete chloroplast genome sequence of Lithospermum erythrorhizon: insights into the phylogenetic relationship among Boraginaceae species and the maternal lineages of purple gromwells.</title>
        <authorList>
            <person name="Okada T."/>
            <person name="Watanabe K."/>
        </authorList>
    </citation>
    <scope>NUCLEOTIDE SEQUENCE [LARGE SCALE GENOMIC DNA]</scope>
</reference>
<dbReference type="Proteomes" id="UP001454036">
    <property type="component" value="Unassembled WGS sequence"/>
</dbReference>
<name>A0AAV3QH33_LITER</name>
<evidence type="ECO:0000313" key="2">
    <source>
        <dbReference type="EMBL" id="GAA0162478.1"/>
    </source>
</evidence>
<organism evidence="2 3">
    <name type="scientific">Lithospermum erythrorhizon</name>
    <name type="common">Purple gromwell</name>
    <name type="synonym">Lithospermum officinale var. erythrorhizon</name>
    <dbReference type="NCBI Taxonomy" id="34254"/>
    <lineage>
        <taxon>Eukaryota</taxon>
        <taxon>Viridiplantae</taxon>
        <taxon>Streptophyta</taxon>
        <taxon>Embryophyta</taxon>
        <taxon>Tracheophyta</taxon>
        <taxon>Spermatophyta</taxon>
        <taxon>Magnoliopsida</taxon>
        <taxon>eudicotyledons</taxon>
        <taxon>Gunneridae</taxon>
        <taxon>Pentapetalae</taxon>
        <taxon>asterids</taxon>
        <taxon>lamiids</taxon>
        <taxon>Boraginales</taxon>
        <taxon>Boraginaceae</taxon>
        <taxon>Boraginoideae</taxon>
        <taxon>Lithospermeae</taxon>
        <taxon>Lithospermum</taxon>
    </lineage>
</organism>
<gene>
    <name evidence="2" type="ORF">LIER_18564</name>
</gene>
<dbReference type="AlphaFoldDB" id="A0AAV3QH33"/>
<sequence length="83" mass="9663">MHHCYLDSMMLVQEYGCPDLFFTITSYSNWHEIKECLAPGEEAQNRPDLVDRVLKAKLSILQDRIMMDKVFGEVSSLVHIVEF</sequence>
<dbReference type="Pfam" id="PF14214">
    <property type="entry name" value="Helitron_like_N"/>
    <property type="match status" value="1"/>
</dbReference>
<evidence type="ECO:0000259" key="1">
    <source>
        <dbReference type="Pfam" id="PF14214"/>
    </source>
</evidence>
<accession>A0AAV3QH33</accession>
<comment type="caution">
    <text evidence="2">The sequence shown here is derived from an EMBL/GenBank/DDBJ whole genome shotgun (WGS) entry which is preliminary data.</text>
</comment>
<feature type="domain" description="Helitron helicase-like" evidence="1">
    <location>
        <begin position="1"/>
        <end position="83"/>
    </location>
</feature>
<dbReference type="InterPro" id="IPR025476">
    <property type="entry name" value="Helitron_helicase-like"/>
</dbReference>
<dbReference type="EMBL" id="BAABME010004467">
    <property type="protein sequence ID" value="GAA0162478.1"/>
    <property type="molecule type" value="Genomic_DNA"/>
</dbReference>